<dbReference type="Gene3D" id="3.40.50.1820">
    <property type="entry name" value="alpha/beta hydrolase"/>
    <property type="match status" value="1"/>
</dbReference>
<proteinExistence type="predicted"/>
<feature type="domain" description="AB hydrolase-1" evidence="2">
    <location>
        <begin position="12"/>
        <end position="232"/>
    </location>
</feature>
<dbReference type="InterPro" id="IPR050266">
    <property type="entry name" value="AB_hydrolase_sf"/>
</dbReference>
<dbReference type="GO" id="GO:0016787">
    <property type="term" value="F:hydrolase activity"/>
    <property type="evidence" value="ECO:0007669"/>
    <property type="project" value="UniProtKB-KW"/>
</dbReference>
<evidence type="ECO:0000313" key="3">
    <source>
        <dbReference type="EMBL" id="MEC5344431.1"/>
    </source>
</evidence>
<dbReference type="PANTHER" id="PTHR43798:SF31">
    <property type="entry name" value="AB HYDROLASE SUPERFAMILY PROTEIN YCLE"/>
    <property type="match status" value="1"/>
</dbReference>
<dbReference type="Proteomes" id="UP001309705">
    <property type="component" value="Unassembled WGS sequence"/>
</dbReference>
<reference evidence="3 4" key="1">
    <citation type="journal article" date="2017" name="Int. J. Syst. Evol. Microbiol.">
        <title>Brenneria populi subsp. brevivirga subsp. nov. isolated from symptomatic bark of Populus x euramericana canker, and description of Brenneria populi subsp. populi subsp. nov.</title>
        <authorList>
            <person name="Zheng M.H."/>
            <person name="Piao C.G."/>
            <person name="Xue H."/>
            <person name="Guo M.W."/>
            <person name="Li Y."/>
        </authorList>
    </citation>
    <scope>NUCLEOTIDE SEQUENCE [LARGE SCALE GENOMIC DNA]</scope>
    <source>
        <strain evidence="3 4">D9-5</strain>
    </source>
</reference>
<evidence type="ECO:0000256" key="1">
    <source>
        <dbReference type="ARBA" id="ARBA00022801"/>
    </source>
</evidence>
<evidence type="ECO:0000313" key="4">
    <source>
        <dbReference type="Proteomes" id="UP001309705"/>
    </source>
</evidence>
<dbReference type="PRINTS" id="PR00111">
    <property type="entry name" value="ABHYDROLASE"/>
</dbReference>
<dbReference type="PANTHER" id="PTHR43798">
    <property type="entry name" value="MONOACYLGLYCEROL LIPASE"/>
    <property type="match status" value="1"/>
</dbReference>
<keyword evidence="1 3" id="KW-0378">Hydrolase</keyword>
<dbReference type="InterPro" id="IPR029058">
    <property type="entry name" value="AB_hydrolase_fold"/>
</dbReference>
<organism evidence="3 4">
    <name type="scientific">Brenneria populi</name>
    <dbReference type="NCBI Taxonomy" id="1505588"/>
    <lineage>
        <taxon>Bacteria</taxon>
        <taxon>Pseudomonadati</taxon>
        <taxon>Pseudomonadota</taxon>
        <taxon>Gammaproteobacteria</taxon>
        <taxon>Enterobacterales</taxon>
        <taxon>Pectobacteriaceae</taxon>
        <taxon>Brenneria</taxon>
    </lineage>
</organism>
<accession>A0ABU6JUX2</accession>
<dbReference type="EMBL" id="JAYWTM010000022">
    <property type="protein sequence ID" value="MEC5344431.1"/>
    <property type="molecule type" value="Genomic_DNA"/>
</dbReference>
<dbReference type="RefSeq" id="WP_327619251.1">
    <property type="nucleotide sequence ID" value="NZ_JAYWTM010000022.1"/>
</dbReference>
<name>A0ABU6JUX2_9GAMM</name>
<evidence type="ECO:0000259" key="2">
    <source>
        <dbReference type="Pfam" id="PF12697"/>
    </source>
</evidence>
<protein>
    <submittedName>
        <fullName evidence="3">Alpha/beta hydrolase</fullName>
    </submittedName>
</protein>
<dbReference type="Pfam" id="PF12697">
    <property type="entry name" value="Abhydrolase_6"/>
    <property type="match status" value="1"/>
</dbReference>
<comment type="caution">
    <text evidence="3">The sequence shown here is derived from an EMBL/GenBank/DDBJ whole genome shotgun (WGS) entry which is preliminary data.</text>
</comment>
<gene>
    <name evidence="3" type="ORF">VSX58_17700</name>
</gene>
<dbReference type="SUPFAM" id="SSF53474">
    <property type="entry name" value="alpha/beta-Hydrolases"/>
    <property type="match status" value="1"/>
</dbReference>
<keyword evidence="4" id="KW-1185">Reference proteome</keyword>
<dbReference type="InterPro" id="IPR000073">
    <property type="entry name" value="AB_hydrolase_1"/>
</dbReference>
<sequence length="244" mass="26954">MLYETTGAGYPVIFLPGLFAGGWIWDSVIKSVVNQGYRAIVFKDAIPMAFGGGYKKAKNALNEVVAACDDAPYLVGNSLGALIAMHYASENMAQIKELVMSGAPGQIEADAGVSLNDLRTGETRYARALMSNVYFDKSKVPQRGVDEISRLFSDHEILKNIVRWLSFSRKYDVPATLNKMNVPTHFIWGKEDLITPIEPWITLAHRLDHVTMSIIANCGHSPMLEAPQKFVNEFLSLSESKIAV</sequence>